<evidence type="ECO:0000313" key="5">
    <source>
        <dbReference type="Proteomes" id="UP001145742"/>
    </source>
</evidence>
<dbReference type="PANTHER" id="PTHR19446">
    <property type="entry name" value="REVERSE TRANSCRIPTASES"/>
    <property type="match status" value="1"/>
</dbReference>
<proteinExistence type="inferred from homology"/>
<protein>
    <recommendedName>
        <fullName evidence="2">ribonuclease H</fullName>
        <ecNumber evidence="2">3.1.26.4</ecNumber>
    </recommendedName>
</protein>
<accession>A0ABQ9D9B1</accession>
<evidence type="ECO:0000256" key="1">
    <source>
        <dbReference type="ARBA" id="ARBA00010879"/>
    </source>
</evidence>
<comment type="similarity">
    <text evidence="1">Belongs to the beta type-B retroviral polymerase family. HERV class-II K(HML-2) pol subfamily.</text>
</comment>
<sequence>MVRGCRTVVIPESTRPERLKDINNWRPITIGSILLRLFSRVMTARLAKACPLSPRQRGFIRAAGCSENLKLLQILIRHTKREHRELGVVFVDISKAFDTVSHQHILMGLAQKGVDPHITNLVKNMYENTYTRITTKVADTQDIQMKVGVKQGGPISPLLFNLVMDPLLCKLEECGKGFRKGGNTVTAMAFADDLVLLSDSWEGMKRNIKILEAFCELTGLKTQGEKCHGFYIKPTTDSYTINDCPAWTVNGTPLNVIDPGCSEKYLGLQIDPLIYSLRNKQLVDALRRMKTGCFSAAITCLFSAPWLCWWNSLEAQHALLGFCWLPMGSSCQDVAQNKI</sequence>
<dbReference type="EC" id="3.1.26.4" evidence="2"/>
<dbReference type="Gene3D" id="3.30.70.270">
    <property type="match status" value="1"/>
</dbReference>
<reference evidence="4" key="1">
    <citation type="submission" date="2019-10" db="EMBL/GenBank/DDBJ databases">
        <authorList>
            <person name="Soares A.E.R."/>
            <person name="Aleixo A."/>
            <person name="Schneider P."/>
            <person name="Miyaki C.Y."/>
            <person name="Schneider M.P."/>
            <person name="Mello C."/>
            <person name="Vasconcelos A.T.R."/>
        </authorList>
    </citation>
    <scope>NUCLEOTIDE SEQUENCE</scope>
    <source>
        <tissue evidence="4">Muscle</tissue>
    </source>
</reference>
<name>A0ABQ9D9B1_9PASS</name>
<dbReference type="InterPro" id="IPR043128">
    <property type="entry name" value="Rev_trsase/Diguanyl_cyclase"/>
</dbReference>
<dbReference type="PROSITE" id="PS50878">
    <property type="entry name" value="RT_POL"/>
    <property type="match status" value="1"/>
</dbReference>
<comment type="caution">
    <text evidence="4">The sequence shown here is derived from an EMBL/GenBank/DDBJ whole genome shotgun (WGS) entry which is preliminary data.</text>
</comment>
<dbReference type="Proteomes" id="UP001145742">
    <property type="component" value="Unassembled WGS sequence"/>
</dbReference>
<dbReference type="SUPFAM" id="SSF56672">
    <property type="entry name" value="DNA/RNA polymerases"/>
    <property type="match status" value="1"/>
</dbReference>
<evidence type="ECO:0000313" key="4">
    <source>
        <dbReference type="EMBL" id="KAJ7417326.1"/>
    </source>
</evidence>
<gene>
    <name evidence="4" type="ORF">WISP_65029</name>
</gene>
<feature type="domain" description="Reverse transcriptase" evidence="3">
    <location>
        <begin position="1"/>
        <end position="270"/>
    </location>
</feature>
<dbReference type="InterPro" id="IPR000477">
    <property type="entry name" value="RT_dom"/>
</dbReference>
<dbReference type="Pfam" id="PF00078">
    <property type="entry name" value="RVT_1"/>
    <property type="match status" value="1"/>
</dbReference>
<dbReference type="InterPro" id="IPR043502">
    <property type="entry name" value="DNA/RNA_pol_sf"/>
</dbReference>
<dbReference type="CDD" id="cd01650">
    <property type="entry name" value="RT_nLTR_like"/>
    <property type="match status" value="1"/>
</dbReference>
<keyword evidence="5" id="KW-1185">Reference proteome</keyword>
<evidence type="ECO:0000256" key="2">
    <source>
        <dbReference type="ARBA" id="ARBA00012180"/>
    </source>
</evidence>
<dbReference type="EMBL" id="WHWB01033768">
    <property type="protein sequence ID" value="KAJ7417326.1"/>
    <property type="molecule type" value="Genomic_DNA"/>
</dbReference>
<organism evidence="4 5">
    <name type="scientific">Willisornis vidua</name>
    <name type="common">Xingu scale-backed antbird</name>
    <dbReference type="NCBI Taxonomy" id="1566151"/>
    <lineage>
        <taxon>Eukaryota</taxon>
        <taxon>Metazoa</taxon>
        <taxon>Chordata</taxon>
        <taxon>Craniata</taxon>
        <taxon>Vertebrata</taxon>
        <taxon>Euteleostomi</taxon>
        <taxon>Archelosauria</taxon>
        <taxon>Archosauria</taxon>
        <taxon>Dinosauria</taxon>
        <taxon>Saurischia</taxon>
        <taxon>Theropoda</taxon>
        <taxon>Coelurosauria</taxon>
        <taxon>Aves</taxon>
        <taxon>Neognathae</taxon>
        <taxon>Neoaves</taxon>
        <taxon>Telluraves</taxon>
        <taxon>Australaves</taxon>
        <taxon>Passeriformes</taxon>
        <taxon>Thamnophilidae</taxon>
        <taxon>Willisornis</taxon>
    </lineage>
</organism>
<evidence type="ECO:0000259" key="3">
    <source>
        <dbReference type="PROSITE" id="PS50878"/>
    </source>
</evidence>